<dbReference type="PANTHER" id="PTHR34310">
    <property type="entry name" value="DUF427 DOMAIN PROTEIN (AFU_ORTHOLOGUE AFUA_3G02220)"/>
    <property type="match status" value="1"/>
</dbReference>
<accession>A0ABU1GFJ3</accession>
<keyword evidence="3" id="KW-1185">Reference proteome</keyword>
<protein>
    <submittedName>
        <fullName evidence="2">DUF427 domain-containing protein</fullName>
    </submittedName>
</protein>
<evidence type="ECO:0000313" key="2">
    <source>
        <dbReference type="EMBL" id="MDR5875888.1"/>
    </source>
</evidence>
<dbReference type="Gene3D" id="2.170.150.40">
    <property type="entry name" value="Domain of unknown function (DUF427)"/>
    <property type="match status" value="1"/>
</dbReference>
<dbReference type="Proteomes" id="UP001269267">
    <property type="component" value="Unassembled WGS sequence"/>
</dbReference>
<sequence>MCGRAPSKTATHCPFKGDTVYFSLGESSDVAWSYEQPVEVMEALAGRVAFGGDSQVEV</sequence>
<proteinExistence type="predicted"/>
<organism evidence="2 3">
    <name type="scientific">Vreelandella gomseomensis</name>
    <dbReference type="NCBI Taxonomy" id="370766"/>
    <lineage>
        <taxon>Bacteria</taxon>
        <taxon>Pseudomonadati</taxon>
        <taxon>Pseudomonadota</taxon>
        <taxon>Gammaproteobacteria</taxon>
        <taxon>Oceanospirillales</taxon>
        <taxon>Halomonadaceae</taxon>
        <taxon>Vreelandella</taxon>
    </lineage>
</organism>
<reference evidence="2 3" key="1">
    <citation type="submission" date="2023-04" db="EMBL/GenBank/DDBJ databases">
        <title>A long-awaited taxogenomic arrangement of the family Halomonadaceae.</title>
        <authorList>
            <person name="De La Haba R."/>
            <person name="Chuvochina M."/>
            <person name="Wittouck S."/>
            <person name="Arahal D.R."/>
            <person name="Sanchez-Porro C."/>
            <person name="Hugenholtz P."/>
            <person name="Ventosa A."/>
        </authorList>
    </citation>
    <scope>NUCLEOTIDE SEQUENCE [LARGE SCALE GENOMIC DNA]</scope>
    <source>
        <strain evidence="2 3">DSM 18042</strain>
    </source>
</reference>
<dbReference type="Pfam" id="PF04248">
    <property type="entry name" value="NTP_transf_9"/>
    <property type="match status" value="1"/>
</dbReference>
<gene>
    <name evidence="2" type="ORF">QC815_13275</name>
</gene>
<dbReference type="EMBL" id="JARWAI010000010">
    <property type="protein sequence ID" value="MDR5875888.1"/>
    <property type="molecule type" value="Genomic_DNA"/>
</dbReference>
<dbReference type="InterPro" id="IPR007361">
    <property type="entry name" value="DUF427"/>
</dbReference>
<comment type="caution">
    <text evidence="2">The sequence shown here is derived from an EMBL/GenBank/DDBJ whole genome shotgun (WGS) entry which is preliminary data.</text>
</comment>
<evidence type="ECO:0000259" key="1">
    <source>
        <dbReference type="Pfam" id="PF04248"/>
    </source>
</evidence>
<dbReference type="InterPro" id="IPR038694">
    <property type="entry name" value="DUF427_sf"/>
</dbReference>
<name>A0ABU1GFJ3_9GAMM</name>
<dbReference type="PANTHER" id="PTHR34310:SF9">
    <property type="entry name" value="BLR5716 PROTEIN"/>
    <property type="match status" value="1"/>
</dbReference>
<feature type="domain" description="DUF427" evidence="1">
    <location>
        <begin position="6"/>
        <end position="50"/>
    </location>
</feature>
<dbReference type="RefSeq" id="WP_310540404.1">
    <property type="nucleotide sequence ID" value="NZ_JARWAI010000010.1"/>
</dbReference>
<evidence type="ECO:0000313" key="3">
    <source>
        <dbReference type="Proteomes" id="UP001269267"/>
    </source>
</evidence>